<dbReference type="PRINTS" id="PR00719">
    <property type="entry name" value="LMWPTPASE"/>
</dbReference>
<dbReference type="SUPFAM" id="SSF52788">
    <property type="entry name" value="Phosphotyrosine protein phosphatases I"/>
    <property type="match status" value="1"/>
</dbReference>
<evidence type="ECO:0000313" key="9">
    <source>
        <dbReference type="Proteomes" id="UP000192042"/>
    </source>
</evidence>
<dbReference type="InterPro" id="IPR017867">
    <property type="entry name" value="Tyr_phospatase_low_mol_wt"/>
</dbReference>
<evidence type="ECO:0000256" key="5">
    <source>
        <dbReference type="ARBA" id="ARBA00051722"/>
    </source>
</evidence>
<dbReference type="InterPro" id="IPR023485">
    <property type="entry name" value="Ptyr_pPase"/>
</dbReference>
<dbReference type="RefSeq" id="WP_080888324.1">
    <property type="nucleotide sequence ID" value="NZ_LT828648.1"/>
</dbReference>
<dbReference type="Proteomes" id="UP000192042">
    <property type="component" value="Chromosome I"/>
</dbReference>
<evidence type="ECO:0000256" key="2">
    <source>
        <dbReference type="ARBA" id="ARBA00013064"/>
    </source>
</evidence>
<dbReference type="AlphaFoldDB" id="A0A1W1IB37"/>
<keyword evidence="4" id="KW-0904">Protein phosphatase</keyword>
<feature type="active site" description="Proton donor" evidence="6">
    <location>
        <position position="170"/>
    </location>
</feature>
<evidence type="ECO:0000259" key="7">
    <source>
        <dbReference type="SMART" id="SM00226"/>
    </source>
</evidence>
<dbReference type="Gene3D" id="3.40.50.2300">
    <property type="match status" value="1"/>
</dbReference>
<proteinExistence type="inferred from homology"/>
<reference evidence="8 9" key="1">
    <citation type="submission" date="2017-03" db="EMBL/GenBank/DDBJ databases">
        <authorList>
            <person name="Afonso C.L."/>
            <person name="Miller P.J."/>
            <person name="Scott M.A."/>
            <person name="Spackman E."/>
            <person name="Goraichik I."/>
            <person name="Dimitrov K.M."/>
            <person name="Suarez D.L."/>
            <person name="Swayne D.E."/>
        </authorList>
    </citation>
    <scope>NUCLEOTIDE SEQUENCE [LARGE SCALE GENOMIC DNA]</scope>
    <source>
        <strain evidence="8">Genome sequencing of Nitrospira japonica strain NJ11</strain>
    </source>
</reference>
<organism evidence="8 9">
    <name type="scientific">Nitrospira japonica</name>
    <dbReference type="NCBI Taxonomy" id="1325564"/>
    <lineage>
        <taxon>Bacteria</taxon>
        <taxon>Pseudomonadati</taxon>
        <taxon>Nitrospirota</taxon>
        <taxon>Nitrospiria</taxon>
        <taxon>Nitrospirales</taxon>
        <taxon>Nitrospiraceae</taxon>
        <taxon>Nitrospira</taxon>
    </lineage>
</organism>
<dbReference type="CDD" id="cd16343">
    <property type="entry name" value="LMWPTP"/>
    <property type="match status" value="1"/>
</dbReference>
<dbReference type="STRING" id="1325564.NSJP_4028"/>
<dbReference type="EC" id="3.1.3.48" evidence="2"/>
<name>A0A1W1IB37_9BACT</name>
<accession>A0A1W1IB37</accession>
<dbReference type="PANTHER" id="PTHR11717:SF31">
    <property type="entry name" value="LOW MOLECULAR WEIGHT PROTEIN-TYROSINE-PHOSPHATASE ETP-RELATED"/>
    <property type="match status" value="1"/>
</dbReference>
<dbReference type="GO" id="GO:0004725">
    <property type="term" value="F:protein tyrosine phosphatase activity"/>
    <property type="evidence" value="ECO:0007669"/>
    <property type="project" value="UniProtKB-EC"/>
</dbReference>
<dbReference type="OrthoDB" id="9784339at2"/>
<feature type="domain" description="Phosphotyrosine protein phosphatase I" evidence="7">
    <location>
        <begin position="52"/>
        <end position="196"/>
    </location>
</feature>
<keyword evidence="9" id="KW-1185">Reference proteome</keyword>
<sequence>MSATGVAWFKRGIQSYFHGLREAGRHTYRNLRILRVFSERIMTPRALPHPVRNVLFVCARNLCRSPLAEAYFRDKARKESVLISVSSAGIETLPGRPAHSLAREVAGQFGVSLESHAAKQLYQKLLDQSDLILVMEMSQRERLARLYPRERQKIFVLGRFCSTGPLDIADPHRGSREDFRICFERIKDSCDRLIEKLTQARE</sequence>
<evidence type="ECO:0000256" key="4">
    <source>
        <dbReference type="ARBA" id="ARBA00022912"/>
    </source>
</evidence>
<comment type="similarity">
    <text evidence="1">Belongs to the low molecular weight phosphotyrosine protein phosphatase family.</text>
</comment>
<gene>
    <name evidence="8" type="ORF">NSJP_4028</name>
</gene>
<evidence type="ECO:0000256" key="6">
    <source>
        <dbReference type="PIRSR" id="PIRSR617867-1"/>
    </source>
</evidence>
<dbReference type="KEGG" id="nja:NSJP_4028"/>
<dbReference type="SMART" id="SM00226">
    <property type="entry name" value="LMWPc"/>
    <property type="match status" value="1"/>
</dbReference>
<dbReference type="Pfam" id="PF01451">
    <property type="entry name" value="LMWPc"/>
    <property type="match status" value="1"/>
</dbReference>
<evidence type="ECO:0000313" key="8">
    <source>
        <dbReference type="EMBL" id="SLM50195.1"/>
    </source>
</evidence>
<comment type="catalytic activity">
    <reaction evidence="5">
        <text>O-phospho-L-tyrosyl-[protein] + H2O = L-tyrosyl-[protein] + phosphate</text>
        <dbReference type="Rhea" id="RHEA:10684"/>
        <dbReference type="Rhea" id="RHEA-COMP:10136"/>
        <dbReference type="Rhea" id="RHEA-COMP:20101"/>
        <dbReference type="ChEBI" id="CHEBI:15377"/>
        <dbReference type="ChEBI" id="CHEBI:43474"/>
        <dbReference type="ChEBI" id="CHEBI:46858"/>
        <dbReference type="ChEBI" id="CHEBI:61978"/>
        <dbReference type="EC" id="3.1.3.48"/>
    </reaction>
</comment>
<dbReference type="EMBL" id="LT828648">
    <property type="protein sequence ID" value="SLM50195.1"/>
    <property type="molecule type" value="Genomic_DNA"/>
</dbReference>
<evidence type="ECO:0000256" key="3">
    <source>
        <dbReference type="ARBA" id="ARBA00022801"/>
    </source>
</evidence>
<evidence type="ECO:0000256" key="1">
    <source>
        <dbReference type="ARBA" id="ARBA00011063"/>
    </source>
</evidence>
<keyword evidence="3 8" id="KW-0378">Hydrolase</keyword>
<feature type="active site" evidence="6">
    <location>
        <position position="64"/>
    </location>
</feature>
<protein>
    <recommendedName>
        <fullName evidence="2">protein-tyrosine-phosphatase</fullName>
        <ecNumber evidence="2">3.1.3.48</ecNumber>
    </recommendedName>
</protein>
<dbReference type="PANTHER" id="PTHR11717">
    <property type="entry name" value="LOW MOLECULAR WEIGHT PROTEIN TYROSINE PHOSPHATASE"/>
    <property type="match status" value="1"/>
</dbReference>
<dbReference type="InterPro" id="IPR050438">
    <property type="entry name" value="LMW_PTPase"/>
</dbReference>
<dbReference type="InterPro" id="IPR036196">
    <property type="entry name" value="Ptyr_pPase_sf"/>
</dbReference>
<feature type="active site" description="Nucleophile" evidence="6">
    <location>
        <position position="58"/>
    </location>
</feature>